<feature type="transmembrane region" description="Helical" evidence="5">
    <location>
        <begin position="334"/>
        <end position="360"/>
    </location>
</feature>
<dbReference type="Proteomes" id="UP001501319">
    <property type="component" value="Unassembled WGS sequence"/>
</dbReference>
<evidence type="ECO:0000256" key="4">
    <source>
        <dbReference type="ARBA" id="ARBA00023136"/>
    </source>
</evidence>
<evidence type="ECO:0000256" key="5">
    <source>
        <dbReference type="SAM" id="Phobius"/>
    </source>
</evidence>
<feature type="transmembrane region" description="Helical" evidence="5">
    <location>
        <begin position="69"/>
        <end position="92"/>
    </location>
</feature>
<keyword evidence="2 5" id="KW-0812">Transmembrane</keyword>
<accession>A0ABN2FBG8</accession>
<comment type="subcellular location">
    <subcellularLocation>
        <location evidence="1">Cell membrane</location>
        <topology evidence="1">Multi-pass membrane protein</topology>
    </subcellularLocation>
</comment>
<dbReference type="EMBL" id="BAAANE010000005">
    <property type="protein sequence ID" value="GAA1639193.1"/>
    <property type="molecule type" value="Genomic_DNA"/>
</dbReference>
<evidence type="ECO:0000256" key="3">
    <source>
        <dbReference type="ARBA" id="ARBA00022989"/>
    </source>
</evidence>
<evidence type="ECO:0000313" key="8">
    <source>
        <dbReference type="Proteomes" id="UP001501319"/>
    </source>
</evidence>
<feature type="transmembrane region" description="Helical" evidence="5">
    <location>
        <begin position="131"/>
        <end position="152"/>
    </location>
</feature>
<feature type="transmembrane region" description="Helical" evidence="5">
    <location>
        <begin position="398"/>
        <end position="416"/>
    </location>
</feature>
<dbReference type="RefSeq" id="WP_344112095.1">
    <property type="nucleotide sequence ID" value="NZ_BAAANE010000005.1"/>
</dbReference>
<name>A0ABN2FBG8_9ACTN</name>
<sequence>MTTEPTAAADPGAEAAAALALAEPVVAVQGRWTAAVVLANVGVFAAWLGPIQVLLAKQSDAIAPGNKEFVFGLVTGVGAAVSVVANPLFGALSDRTASRWGRRVPWVFGGAVGGAIGLLVLAGAGAVAWMLLGWCLVQLFCNALLAAITAAIPDRVPKLQRGVVGGWVALAQTLGALVGVGLATAVGGVGVGYLACAVFLLISVVPYLLGSGDQRLASRTPFAWPEFLRGFWVSPRRFPDFGWAWLTRFLLNLGNGLGTLYLFFYLQDAVSYDNPDTGVLILTAIYSVCVLLTAVASGSWSDRLGRRKVFVTWSGVVMAVGAVVLAVWPTWSAAVVAAVILGVGFGVYLSVDFALLTEVLPSARDRAKDLGVINIANSLPQVIAPAIAAPVVKYVGGYPMLYGSAAAVTLLGAVLVRRVRAVA</sequence>
<gene>
    <name evidence="7" type="ORF">GCM10009744_30820</name>
</gene>
<feature type="transmembrane region" description="Helical" evidence="5">
    <location>
        <begin position="309"/>
        <end position="328"/>
    </location>
</feature>
<dbReference type="PROSITE" id="PS50850">
    <property type="entry name" value="MFS"/>
    <property type="match status" value="1"/>
</dbReference>
<dbReference type="PANTHER" id="PTHR23528:SF1">
    <property type="entry name" value="MAJOR FACILITATOR SUPERFAMILY (MFS) PROFILE DOMAIN-CONTAINING PROTEIN"/>
    <property type="match status" value="1"/>
</dbReference>
<feature type="transmembrane region" description="Helical" evidence="5">
    <location>
        <begin position="278"/>
        <end position="297"/>
    </location>
</feature>
<evidence type="ECO:0000313" key="7">
    <source>
        <dbReference type="EMBL" id="GAA1639193.1"/>
    </source>
</evidence>
<feature type="transmembrane region" description="Helical" evidence="5">
    <location>
        <begin position="164"/>
        <end position="185"/>
    </location>
</feature>
<dbReference type="InterPro" id="IPR036259">
    <property type="entry name" value="MFS_trans_sf"/>
</dbReference>
<dbReference type="Pfam" id="PF07690">
    <property type="entry name" value="MFS_1"/>
    <property type="match status" value="1"/>
</dbReference>
<dbReference type="PANTHER" id="PTHR23528">
    <property type="match status" value="1"/>
</dbReference>
<keyword evidence="3 5" id="KW-1133">Transmembrane helix</keyword>
<protein>
    <submittedName>
        <fullName evidence="7">MFS transporter</fullName>
    </submittedName>
</protein>
<feature type="transmembrane region" description="Helical" evidence="5">
    <location>
        <begin position="104"/>
        <end position="125"/>
    </location>
</feature>
<feature type="domain" description="Major facilitator superfamily (MFS) profile" evidence="6">
    <location>
        <begin position="199"/>
        <end position="423"/>
    </location>
</feature>
<evidence type="ECO:0000259" key="6">
    <source>
        <dbReference type="PROSITE" id="PS50850"/>
    </source>
</evidence>
<proteinExistence type="predicted"/>
<evidence type="ECO:0000256" key="1">
    <source>
        <dbReference type="ARBA" id="ARBA00004651"/>
    </source>
</evidence>
<dbReference type="InterPro" id="IPR011701">
    <property type="entry name" value="MFS"/>
</dbReference>
<organism evidence="7 8">
    <name type="scientific">Kribbella alba</name>
    <dbReference type="NCBI Taxonomy" id="190197"/>
    <lineage>
        <taxon>Bacteria</taxon>
        <taxon>Bacillati</taxon>
        <taxon>Actinomycetota</taxon>
        <taxon>Actinomycetes</taxon>
        <taxon>Propionibacteriales</taxon>
        <taxon>Kribbellaceae</taxon>
        <taxon>Kribbella</taxon>
    </lineage>
</organism>
<evidence type="ECO:0000256" key="2">
    <source>
        <dbReference type="ARBA" id="ARBA00022692"/>
    </source>
</evidence>
<feature type="transmembrane region" description="Helical" evidence="5">
    <location>
        <begin position="32"/>
        <end position="49"/>
    </location>
</feature>
<feature type="transmembrane region" description="Helical" evidence="5">
    <location>
        <begin position="372"/>
        <end position="392"/>
    </location>
</feature>
<keyword evidence="4 5" id="KW-0472">Membrane</keyword>
<comment type="caution">
    <text evidence="7">The sequence shown here is derived from an EMBL/GenBank/DDBJ whole genome shotgun (WGS) entry which is preliminary data.</text>
</comment>
<reference evidence="7 8" key="1">
    <citation type="journal article" date="2019" name="Int. J. Syst. Evol. Microbiol.">
        <title>The Global Catalogue of Microorganisms (GCM) 10K type strain sequencing project: providing services to taxonomists for standard genome sequencing and annotation.</title>
        <authorList>
            <consortium name="The Broad Institute Genomics Platform"/>
            <consortium name="The Broad Institute Genome Sequencing Center for Infectious Disease"/>
            <person name="Wu L."/>
            <person name="Ma J."/>
        </authorList>
    </citation>
    <scope>NUCLEOTIDE SEQUENCE [LARGE SCALE GENOMIC DNA]</scope>
    <source>
        <strain evidence="7 8">JCM 14306</strain>
    </source>
</reference>
<feature type="transmembrane region" description="Helical" evidence="5">
    <location>
        <begin position="191"/>
        <end position="209"/>
    </location>
</feature>
<dbReference type="InterPro" id="IPR020846">
    <property type="entry name" value="MFS_dom"/>
</dbReference>
<feature type="transmembrane region" description="Helical" evidence="5">
    <location>
        <begin position="245"/>
        <end position="266"/>
    </location>
</feature>
<dbReference type="SUPFAM" id="SSF103473">
    <property type="entry name" value="MFS general substrate transporter"/>
    <property type="match status" value="1"/>
</dbReference>
<dbReference type="Gene3D" id="1.20.1250.20">
    <property type="entry name" value="MFS general substrate transporter like domains"/>
    <property type="match status" value="2"/>
</dbReference>
<keyword evidence="8" id="KW-1185">Reference proteome</keyword>